<dbReference type="Proteomes" id="UP000242755">
    <property type="component" value="Unassembled WGS sequence"/>
</dbReference>
<comment type="caution">
    <text evidence="3">The sequence shown here is derived from an EMBL/GenBank/DDBJ whole genome shotgun (WGS) entry which is preliminary data.</text>
</comment>
<dbReference type="AlphaFoldDB" id="A0A2I1IHW4"/>
<feature type="domain" description="UspA" evidence="2">
    <location>
        <begin position="2"/>
        <end position="125"/>
    </location>
</feature>
<dbReference type="Pfam" id="PF00582">
    <property type="entry name" value="Usp"/>
    <property type="match status" value="1"/>
</dbReference>
<dbReference type="InterPro" id="IPR006016">
    <property type="entry name" value="UspA"/>
</dbReference>
<dbReference type="EMBL" id="PKGO01000003">
    <property type="protein sequence ID" value="PKY70713.1"/>
    <property type="molecule type" value="Genomic_DNA"/>
</dbReference>
<dbReference type="SUPFAM" id="SSF52402">
    <property type="entry name" value="Adenine nucleotide alpha hydrolases-like"/>
    <property type="match status" value="1"/>
</dbReference>
<dbReference type="InterPro" id="IPR014729">
    <property type="entry name" value="Rossmann-like_a/b/a_fold"/>
</dbReference>
<organism evidence="3 4">
    <name type="scientific">Brevibacterium ravenspurgense</name>
    <dbReference type="NCBI Taxonomy" id="479117"/>
    <lineage>
        <taxon>Bacteria</taxon>
        <taxon>Bacillati</taxon>
        <taxon>Actinomycetota</taxon>
        <taxon>Actinomycetes</taxon>
        <taxon>Micrococcales</taxon>
        <taxon>Brevibacteriaceae</taxon>
        <taxon>Brevibacterium</taxon>
    </lineage>
</organism>
<accession>A0A2I1IHW4</accession>
<dbReference type="PANTHER" id="PTHR46268:SF6">
    <property type="entry name" value="UNIVERSAL STRESS PROTEIN UP12"/>
    <property type="match status" value="1"/>
</dbReference>
<evidence type="ECO:0000259" key="2">
    <source>
        <dbReference type="Pfam" id="PF00582"/>
    </source>
</evidence>
<gene>
    <name evidence="3" type="ORF">CYJ40_03860</name>
</gene>
<dbReference type="CDD" id="cd00293">
    <property type="entry name" value="USP-like"/>
    <property type="match status" value="1"/>
</dbReference>
<evidence type="ECO:0000256" key="1">
    <source>
        <dbReference type="ARBA" id="ARBA00008791"/>
    </source>
</evidence>
<evidence type="ECO:0000313" key="3">
    <source>
        <dbReference type="EMBL" id="PKY70713.1"/>
    </source>
</evidence>
<proteinExistence type="inferred from homology"/>
<sequence>MTVIIGYLPSPEGQAALKAGFAEAKARDVRALVVNSPRLGAASEVTTLDASEAAALEEQARKAGVEAEVLQPEHEDNLVETLNRCAKENDASMIVIGLRKRSAIGKFILGSQAQRILLDSDVPVLTTTP</sequence>
<reference evidence="3 4" key="1">
    <citation type="submission" date="2017-12" db="EMBL/GenBank/DDBJ databases">
        <title>Phylogenetic diversity of female urinary microbiome.</title>
        <authorList>
            <person name="Thomas-White K."/>
            <person name="Wolfe A.J."/>
        </authorList>
    </citation>
    <scope>NUCLEOTIDE SEQUENCE [LARGE SCALE GENOMIC DNA]</scope>
    <source>
        <strain evidence="3 4">UMB0426</strain>
    </source>
</reference>
<comment type="similarity">
    <text evidence="1">Belongs to the universal stress protein A family.</text>
</comment>
<dbReference type="STRING" id="1176165.GCA_001584405_01434"/>
<evidence type="ECO:0000313" key="4">
    <source>
        <dbReference type="Proteomes" id="UP000242755"/>
    </source>
</evidence>
<dbReference type="PANTHER" id="PTHR46268">
    <property type="entry name" value="STRESS RESPONSE PROTEIN NHAX"/>
    <property type="match status" value="1"/>
</dbReference>
<protein>
    <submittedName>
        <fullName evidence="3">Universal stress protein</fullName>
    </submittedName>
</protein>
<name>A0A2I1IHW4_9MICO</name>
<dbReference type="RefSeq" id="WP_070424100.1">
    <property type="nucleotide sequence ID" value="NZ_PKGO01000003.1"/>
</dbReference>
<dbReference type="Gene3D" id="3.40.50.620">
    <property type="entry name" value="HUPs"/>
    <property type="match status" value="1"/>
</dbReference>